<dbReference type="EMBL" id="JBCAWK010000001">
    <property type="protein sequence ID" value="KAK8869771.1"/>
    <property type="molecule type" value="Genomic_DNA"/>
</dbReference>
<dbReference type="PROSITE" id="PS00928">
    <property type="entry name" value="TREHALASE_2"/>
    <property type="match status" value="1"/>
</dbReference>
<comment type="caution">
    <text evidence="6">The sequence shown here is derived from an EMBL/GenBank/DDBJ whole genome shotgun (WGS) entry which is preliminary data.</text>
</comment>
<evidence type="ECO:0000256" key="2">
    <source>
        <dbReference type="ARBA" id="ARBA00022801"/>
    </source>
</evidence>
<protein>
    <recommendedName>
        <fullName evidence="4">Trehalase</fullName>
        <ecNumber evidence="4">3.2.1.28</ecNumber>
    </recommendedName>
    <alternativeName>
        <fullName evidence="4">Alpha-trehalose glucohydrolase</fullName>
    </alternativeName>
</protein>
<evidence type="ECO:0000256" key="1">
    <source>
        <dbReference type="ARBA" id="ARBA00005615"/>
    </source>
</evidence>
<gene>
    <name evidence="6" type="ORF">IAR55_000339</name>
</gene>
<reference evidence="6 7" key="1">
    <citation type="journal article" date="2024" name="bioRxiv">
        <title>Comparative genomics of Cryptococcus and Kwoniella reveals pathogenesis evolution and contrasting karyotype dynamics via intercentromeric recombination or chromosome fusion.</title>
        <authorList>
            <person name="Coelho M.A."/>
            <person name="David-Palma M."/>
            <person name="Shea T."/>
            <person name="Bowers K."/>
            <person name="McGinley-Smith S."/>
            <person name="Mohammad A.W."/>
            <person name="Gnirke A."/>
            <person name="Yurkov A.M."/>
            <person name="Nowrousian M."/>
            <person name="Sun S."/>
            <person name="Cuomo C.A."/>
            <person name="Heitman J."/>
        </authorList>
    </citation>
    <scope>NUCLEOTIDE SEQUENCE [LARGE SCALE GENOMIC DNA]</scope>
    <source>
        <strain evidence="6 7">CBS 13917</strain>
    </source>
</reference>
<dbReference type="Gene3D" id="1.50.10.10">
    <property type="match status" value="2"/>
</dbReference>
<dbReference type="InterPro" id="IPR018232">
    <property type="entry name" value="Glyco_hydro_37_CS"/>
</dbReference>
<feature type="compositionally biased region" description="Polar residues" evidence="5">
    <location>
        <begin position="80"/>
        <end position="91"/>
    </location>
</feature>
<dbReference type="PANTHER" id="PTHR23403">
    <property type="entry name" value="TREHALASE"/>
    <property type="match status" value="1"/>
</dbReference>
<evidence type="ECO:0000256" key="4">
    <source>
        <dbReference type="RuleBase" id="RU361180"/>
    </source>
</evidence>
<dbReference type="GO" id="GO:0004555">
    <property type="term" value="F:alpha,alpha-trehalase activity"/>
    <property type="evidence" value="ECO:0007669"/>
    <property type="project" value="UniProtKB-EC"/>
</dbReference>
<dbReference type="AlphaFoldDB" id="A0AAW0Z6M1"/>
<dbReference type="RefSeq" id="XP_066806017.1">
    <property type="nucleotide sequence ID" value="XM_066943475.1"/>
</dbReference>
<sequence length="847" mass="95527">MTTLPSNRAHDVILQHFRPRPSQIPLPPPSVGPHPLSASLHPRTPHELRVEWAQPPQVSTAQAETAERSPSRPPLPARSQTVPSMSGQGTEKATIPDPIAAVGAGQPTAPPATNGMTSPPLIGMGNTVRRGKIGHVETKLPDVHAEPHEYYGGAEVWTRARTFSNVGHSRSTNAYDRPVPLGRPNAVRLKWEVKRSRETVVCLMVSASVTTSADKTDETTPSAPRRYLIDVEETMRLVLEQEDTDKKWVLRGDPNELISNAHKAFDIRELALARDFGRKRIVLDEARLAENPVDRLSRMIKNSFWNALTRAIDAEGLEVACADPKNRTQHSRSRIYIPHGEEEMAEHYRQILDVEILPKKCDDPAFVKSINDKPGILALAMERQVDTKGQPKLKAIPFVVPGARFNEKYGWDSYLARSQPPFLTDFALQIYNQLDRSKAEENKAWLKRTIRAAIKEYHLYWMVPPSLDPVSGLSRYRPAGLGIPPETEASHFTHILQPYAQKLGISVNEYIDGYNDRSILEPELDAYFMHDRGVRESGHDTSYRLDRKCADLGTVDLNSLLYKVGLFSERISLTSQYEFDIASAIQVAFDDELELDEEFELSPWPITPEAFQSGASRTLSTAAPMTSKHWFERAAKRKQIMDELCWNDGQGMYFDYDCKAQKQTRYDRHALPKFEVAGGLVSGTEESRGIISIDRPNRQWDYPYGWPPHQIMAWVGLERYGFVDDAARLAYRWIYIGNQGTDFQYVPREGFGWMNVSLHWHAPSGCRLRSGASHPVFYLANDQPWVFFNLPAPDFPSARRRRAEREARDAEAAASGHGGQPKIDFHNDPPSLEQTIAQLKLEHGGSE</sequence>
<dbReference type="PRINTS" id="PR00744">
    <property type="entry name" value="GLHYDRLASE37"/>
</dbReference>
<comment type="catalytic activity">
    <reaction evidence="4">
        <text>alpha,alpha-trehalose + H2O = alpha-D-glucose + beta-D-glucose</text>
        <dbReference type="Rhea" id="RHEA:32675"/>
        <dbReference type="ChEBI" id="CHEBI:15377"/>
        <dbReference type="ChEBI" id="CHEBI:15903"/>
        <dbReference type="ChEBI" id="CHEBI:16551"/>
        <dbReference type="ChEBI" id="CHEBI:17925"/>
        <dbReference type="EC" id="3.2.1.28"/>
    </reaction>
</comment>
<evidence type="ECO:0000256" key="3">
    <source>
        <dbReference type="ARBA" id="ARBA00023295"/>
    </source>
</evidence>
<feature type="compositionally biased region" description="Pro residues" evidence="5">
    <location>
        <begin position="22"/>
        <end position="32"/>
    </location>
</feature>
<comment type="similarity">
    <text evidence="1 4">Belongs to the glycosyl hydrolase 37 family.</text>
</comment>
<keyword evidence="3 4" id="KW-0326">Glycosidase</keyword>
<dbReference type="EC" id="3.2.1.28" evidence="4"/>
<name>A0AAW0Z6M1_9TREE</name>
<dbReference type="PANTHER" id="PTHR23403:SF6">
    <property type="entry name" value="CYTOSOLIC NEUTRAL TREHALASE-RELATED"/>
    <property type="match status" value="1"/>
</dbReference>
<evidence type="ECO:0000256" key="5">
    <source>
        <dbReference type="SAM" id="MobiDB-lite"/>
    </source>
</evidence>
<proteinExistence type="inferred from homology"/>
<dbReference type="InterPro" id="IPR008928">
    <property type="entry name" value="6-hairpin_glycosidase_sf"/>
</dbReference>
<dbReference type="Pfam" id="PF01204">
    <property type="entry name" value="Trehalase"/>
    <property type="match status" value="1"/>
</dbReference>
<organism evidence="6 7">
    <name type="scientific">Kwoniella newhampshirensis</name>
    <dbReference type="NCBI Taxonomy" id="1651941"/>
    <lineage>
        <taxon>Eukaryota</taxon>
        <taxon>Fungi</taxon>
        <taxon>Dikarya</taxon>
        <taxon>Basidiomycota</taxon>
        <taxon>Agaricomycotina</taxon>
        <taxon>Tremellomycetes</taxon>
        <taxon>Tremellales</taxon>
        <taxon>Cryptococcaceae</taxon>
        <taxon>Kwoniella</taxon>
    </lineage>
</organism>
<accession>A0AAW0Z6M1</accession>
<dbReference type="SUPFAM" id="SSF48208">
    <property type="entry name" value="Six-hairpin glycosidases"/>
    <property type="match status" value="1"/>
</dbReference>
<feature type="region of interest" description="Disordered" evidence="5">
    <location>
        <begin position="799"/>
        <end position="831"/>
    </location>
</feature>
<feature type="region of interest" description="Disordered" evidence="5">
    <location>
        <begin position="1"/>
        <end position="93"/>
    </location>
</feature>
<evidence type="ECO:0000313" key="6">
    <source>
        <dbReference type="EMBL" id="KAK8869771.1"/>
    </source>
</evidence>
<dbReference type="GeneID" id="92177599"/>
<evidence type="ECO:0000313" key="7">
    <source>
        <dbReference type="Proteomes" id="UP001388673"/>
    </source>
</evidence>
<keyword evidence="2 4" id="KW-0378">Hydrolase</keyword>
<keyword evidence="7" id="KW-1185">Reference proteome</keyword>
<dbReference type="Proteomes" id="UP001388673">
    <property type="component" value="Unassembled WGS sequence"/>
</dbReference>
<dbReference type="KEGG" id="kne:92177599"/>
<dbReference type="InterPro" id="IPR001661">
    <property type="entry name" value="Glyco_hydro_37"/>
</dbReference>
<dbReference type="GO" id="GO:0005993">
    <property type="term" value="P:trehalose catabolic process"/>
    <property type="evidence" value="ECO:0007669"/>
    <property type="project" value="TreeGrafter"/>
</dbReference>
<dbReference type="InterPro" id="IPR012341">
    <property type="entry name" value="6hp_glycosidase-like_sf"/>
</dbReference>